<dbReference type="SMART" id="SM00322">
    <property type="entry name" value="KH"/>
    <property type="match status" value="1"/>
</dbReference>
<feature type="region of interest" description="Disordered" evidence="14">
    <location>
        <begin position="342"/>
        <end position="549"/>
    </location>
</feature>
<protein>
    <recommendedName>
        <fullName evidence="3 13">Branchpoint-bridging protein</fullName>
    </recommendedName>
</protein>
<keyword evidence="4 13" id="KW-0507">mRNA processing</keyword>
<feature type="compositionally biased region" description="Low complexity" evidence="14">
    <location>
        <begin position="380"/>
        <end position="390"/>
    </location>
</feature>
<dbReference type="Gene3D" id="3.30.1370.10">
    <property type="entry name" value="K Homology domain, type 1"/>
    <property type="match status" value="1"/>
</dbReference>
<evidence type="ECO:0000256" key="10">
    <source>
        <dbReference type="ARBA" id="ARBA00023242"/>
    </source>
</evidence>
<keyword evidence="9 13" id="KW-0508">mRNA splicing</keyword>
<dbReference type="HOGENOM" id="CLU_016864_1_1_1"/>
<feature type="compositionally biased region" description="Pro residues" evidence="14">
    <location>
        <begin position="517"/>
        <end position="549"/>
    </location>
</feature>
<keyword evidence="7 13" id="KW-0862">Zinc</keyword>
<name>A5DXL0_LODEL</name>
<keyword evidence="17" id="KW-1185">Reference proteome</keyword>
<organism evidence="16 17">
    <name type="scientific">Lodderomyces elongisporus (strain ATCC 11503 / CBS 2605 / JCM 1781 / NBRC 1676 / NRRL YB-4239)</name>
    <name type="common">Yeast</name>
    <name type="synonym">Saccharomyces elongisporus</name>
    <dbReference type="NCBI Taxonomy" id="379508"/>
    <lineage>
        <taxon>Eukaryota</taxon>
        <taxon>Fungi</taxon>
        <taxon>Dikarya</taxon>
        <taxon>Ascomycota</taxon>
        <taxon>Saccharomycotina</taxon>
        <taxon>Pichiomycetes</taxon>
        <taxon>Debaryomycetaceae</taxon>
        <taxon>Candida/Lodderomyces clade</taxon>
        <taxon>Lodderomyces</taxon>
    </lineage>
</organism>
<evidence type="ECO:0000256" key="5">
    <source>
        <dbReference type="ARBA" id="ARBA00022723"/>
    </source>
</evidence>
<dbReference type="InterPro" id="IPR032570">
    <property type="entry name" value="SF1-HH"/>
</dbReference>
<evidence type="ECO:0000256" key="14">
    <source>
        <dbReference type="SAM" id="MobiDB-lite"/>
    </source>
</evidence>
<dbReference type="SUPFAM" id="SSF57756">
    <property type="entry name" value="Retrovirus zinc finger-like domains"/>
    <property type="match status" value="1"/>
</dbReference>
<dbReference type="GO" id="GO:0000398">
    <property type="term" value="P:mRNA splicing, via spliceosome"/>
    <property type="evidence" value="ECO:0007669"/>
    <property type="project" value="UniProtKB-UniRule"/>
</dbReference>
<proteinExistence type="inferred from homology"/>
<evidence type="ECO:0000313" key="16">
    <source>
        <dbReference type="EMBL" id="EDK43918.1"/>
    </source>
</evidence>
<dbReference type="Proteomes" id="UP000001996">
    <property type="component" value="Unassembled WGS sequence"/>
</dbReference>
<feature type="domain" description="CCHC-type" evidence="15">
    <location>
        <begin position="312"/>
        <end position="327"/>
    </location>
</feature>
<keyword evidence="6 11" id="KW-0863">Zinc-finger</keyword>
<dbReference type="GeneID" id="5234634"/>
<accession>A5DXL0</accession>
<evidence type="ECO:0000256" key="1">
    <source>
        <dbReference type="ARBA" id="ARBA00004123"/>
    </source>
</evidence>
<dbReference type="PROSITE" id="PS50158">
    <property type="entry name" value="ZF_CCHC"/>
    <property type="match status" value="1"/>
</dbReference>
<reference evidence="16 17" key="1">
    <citation type="journal article" date="2009" name="Nature">
        <title>Evolution of pathogenicity and sexual reproduction in eight Candida genomes.</title>
        <authorList>
            <person name="Butler G."/>
            <person name="Rasmussen M.D."/>
            <person name="Lin M.F."/>
            <person name="Santos M.A."/>
            <person name="Sakthikumar S."/>
            <person name="Munro C.A."/>
            <person name="Rheinbay E."/>
            <person name="Grabherr M."/>
            <person name="Forche A."/>
            <person name="Reedy J.L."/>
            <person name="Agrafioti I."/>
            <person name="Arnaud M.B."/>
            <person name="Bates S."/>
            <person name="Brown A.J."/>
            <person name="Brunke S."/>
            <person name="Costanzo M.C."/>
            <person name="Fitzpatrick D.A."/>
            <person name="de Groot P.W."/>
            <person name="Harris D."/>
            <person name="Hoyer L.L."/>
            <person name="Hube B."/>
            <person name="Klis F.M."/>
            <person name="Kodira C."/>
            <person name="Lennard N."/>
            <person name="Logue M.E."/>
            <person name="Martin R."/>
            <person name="Neiman A.M."/>
            <person name="Nikolaou E."/>
            <person name="Quail M.A."/>
            <person name="Quinn J."/>
            <person name="Santos M.C."/>
            <person name="Schmitzberger F.F."/>
            <person name="Sherlock G."/>
            <person name="Shah P."/>
            <person name="Silverstein K.A."/>
            <person name="Skrzypek M.S."/>
            <person name="Soll D."/>
            <person name="Staggs R."/>
            <person name="Stansfield I."/>
            <person name="Stumpf M.P."/>
            <person name="Sudbery P.E."/>
            <person name="Srikantha T."/>
            <person name="Zeng Q."/>
            <person name="Berman J."/>
            <person name="Berriman M."/>
            <person name="Heitman J."/>
            <person name="Gow N.A."/>
            <person name="Lorenz M.C."/>
            <person name="Birren B.W."/>
            <person name="Kellis M."/>
            <person name="Cuomo C.A."/>
        </authorList>
    </citation>
    <scope>NUCLEOTIDE SEQUENCE [LARGE SCALE GENOMIC DNA]</scope>
    <source>
        <strain evidence="17">ATCC 11503 / BCRC 21390 / CBS 2605 / JCM 1781 / NBRC 1676 / NRRL YB-4239</strain>
    </source>
</reference>
<dbReference type="InterPro" id="IPR004087">
    <property type="entry name" value="KH_dom"/>
</dbReference>
<feature type="compositionally biased region" description="Pro residues" evidence="14">
    <location>
        <begin position="428"/>
        <end position="441"/>
    </location>
</feature>
<dbReference type="GO" id="GO:0045131">
    <property type="term" value="F:pre-mRNA branch point binding"/>
    <property type="evidence" value="ECO:0007669"/>
    <property type="project" value="UniProtKB-UniRule"/>
</dbReference>
<dbReference type="KEGG" id="lel:PVL30_002070"/>
<evidence type="ECO:0000256" key="6">
    <source>
        <dbReference type="ARBA" id="ARBA00022771"/>
    </source>
</evidence>
<evidence type="ECO:0000256" key="4">
    <source>
        <dbReference type="ARBA" id="ARBA00022664"/>
    </source>
</evidence>
<dbReference type="Pfam" id="PF16275">
    <property type="entry name" value="SF1-HH"/>
    <property type="match status" value="1"/>
</dbReference>
<evidence type="ECO:0000256" key="9">
    <source>
        <dbReference type="ARBA" id="ARBA00023187"/>
    </source>
</evidence>
<evidence type="ECO:0000256" key="12">
    <source>
        <dbReference type="PROSITE-ProRule" id="PRU00117"/>
    </source>
</evidence>
<keyword evidence="10 13" id="KW-0539">Nucleus</keyword>
<dbReference type="GO" id="GO:0005681">
    <property type="term" value="C:spliceosomal complex"/>
    <property type="evidence" value="ECO:0007669"/>
    <property type="project" value="UniProtKB-KW"/>
</dbReference>
<dbReference type="InterPro" id="IPR036612">
    <property type="entry name" value="KH_dom_type_1_sf"/>
</dbReference>
<dbReference type="eggNOG" id="KOG0119">
    <property type="taxonomic scope" value="Eukaryota"/>
</dbReference>
<sequence>MDRGRTISREGITLSARGTATTSSSSPSTMQTKWSGKATRYKTFGQFTLDTIITGHLTLEQLDAYQQLFRIEEISHYLRVSRQQRKPIVDLLPSTHVADTNTLAYAREPSPPPKYDNQGNRVNTREQRIRDAMEKERHELVEAAAGNIKSFTAPSDYRKPTKTYEKLYIPVKDYPEINFVGFLIGPRGRTLNRLQEESGARLQIRGKGSVKEGKSTQATIEDKSSSGADSVEDDLHVLITADAQHKIAKAVQLANEVIEKLITSPEGQNELKREQLKELAVLNGTLRETKPFDPEAYQRRQQRAFDITRVVCKRCGKIGHYARDCNQSPMQGQAHTQNYQNSMAPRGIDSYTPESRFGAPTSEPAWKRQRTDQPPPPWKTQPQPQTQTQTHVQAQNSASSSHHLPPLPMVQGQSHDSRQMSSHASHATPPPPVPPSKPAPPSLQKTVPSVALRSYPHSHPHSSPPPPTLAVPGTGLRPPAPPPSVPLVPKLSHLPPSRPPLPPPPPTSVELQSSNKPKPPPAPPKVAPPPPSTKPPQPPPPQPPQQHKK</sequence>
<evidence type="ECO:0000256" key="3">
    <source>
        <dbReference type="ARBA" id="ARBA00017984"/>
    </source>
</evidence>
<dbReference type="Gene3D" id="4.10.60.10">
    <property type="entry name" value="Zinc finger, CCHC-type"/>
    <property type="match status" value="1"/>
</dbReference>
<evidence type="ECO:0000259" key="15">
    <source>
        <dbReference type="PROSITE" id="PS50158"/>
    </source>
</evidence>
<dbReference type="GO" id="GO:0048024">
    <property type="term" value="P:regulation of mRNA splicing, via spliceosome"/>
    <property type="evidence" value="ECO:0007669"/>
    <property type="project" value="TreeGrafter"/>
</dbReference>
<dbReference type="GO" id="GO:0003729">
    <property type="term" value="F:mRNA binding"/>
    <property type="evidence" value="ECO:0007669"/>
    <property type="project" value="TreeGrafter"/>
</dbReference>
<dbReference type="GO" id="GO:0008270">
    <property type="term" value="F:zinc ion binding"/>
    <property type="evidence" value="ECO:0007669"/>
    <property type="project" value="UniProtKB-UniRule"/>
</dbReference>
<feature type="region of interest" description="Disordered" evidence="14">
    <location>
        <begin position="206"/>
        <end position="228"/>
    </location>
</feature>
<dbReference type="PRINTS" id="PR01217">
    <property type="entry name" value="PRICHEXTENSN"/>
</dbReference>
<dbReference type="InterPro" id="IPR036875">
    <property type="entry name" value="Znf_CCHC_sf"/>
</dbReference>
<dbReference type="AlphaFoldDB" id="A5DXL0"/>
<dbReference type="Pfam" id="PF22675">
    <property type="entry name" value="KH-I_KHDC4-BBP"/>
    <property type="match status" value="1"/>
</dbReference>
<dbReference type="FunCoup" id="A5DXL0">
    <property type="interactions" value="32"/>
</dbReference>
<comment type="similarity">
    <text evidence="2 13">Belongs to the BBP/SF1 family.</text>
</comment>
<dbReference type="InParanoid" id="A5DXL0"/>
<dbReference type="InterPro" id="IPR055256">
    <property type="entry name" value="KH_1_KHDC4/BBP-like"/>
</dbReference>
<feature type="compositionally biased region" description="Pro residues" evidence="14">
    <location>
        <begin position="496"/>
        <end position="507"/>
    </location>
</feature>
<dbReference type="Pfam" id="PF00098">
    <property type="entry name" value="zf-CCHC"/>
    <property type="match status" value="1"/>
</dbReference>
<dbReference type="PROSITE" id="PS50084">
    <property type="entry name" value="KH_TYPE_1"/>
    <property type="match status" value="1"/>
</dbReference>
<evidence type="ECO:0000256" key="13">
    <source>
        <dbReference type="RuleBase" id="RU367126"/>
    </source>
</evidence>
<dbReference type="PANTHER" id="PTHR11208">
    <property type="entry name" value="RNA-BINDING PROTEIN RELATED"/>
    <property type="match status" value="1"/>
</dbReference>
<comment type="subcellular location">
    <subcellularLocation>
        <location evidence="1 13">Nucleus</location>
    </subcellularLocation>
</comment>
<dbReference type="OrthoDB" id="6777263at2759"/>
<dbReference type="VEuPathDB" id="FungiDB:LELG_02097"/>
<evidence type="ECO:0000256" key="7">
    <source>
        <dbReference type="ARBA" id="ARBA00022833"/>
    </source>
</evidence>
<dbReference type="CDD" id="cd02395">
    <property type="entry name" value="KH-I_BBP"/>
    <property type="match status" value="1"/>
</dbReference>
<dbReference type="OMA" id="EDSNCKI"/>
<dbReference type="STRING" id="379508.A5DXL0"/>
<feature type="compositionally biased region" description="Basic and acidic residues" evidence="14">
    <location>
        <begin position="209"/>
        <end position="224"/>
    </location>
</feature>
<comment type="function">
    <text evidence="13">Necessary for the splicing of pre-mRNA. Has a role in the recognition of the branch site (5'-UACUAAC-3'), the pyrimidine tract and the 3'-splice site at the 3'-end of introns.</text>
</comment>
<dbReference type="EMBL" id="CH981525">
    <property type="protein sequence ID" value="EDK43918.1"/>
    <property type="molecule type" value="Genomic_DNA"/>
</dbReference>
<dbReference type="PANTHER" id="PTHR11208:SF45">
    <property type="entry name" value="SPLICING FACTOR 1"/>
    <property type="match status" value="1"/>
</dbReference>
<evidence type="ECO:0000256" key="2">
    <source>
        <dbReference type="ARBA" id="ARBA00010382"/>
    </source>
</evidence>
<feature type="region of interest" description="Disordered" evidence="14">
    <location>
        <begin position="1"/>
        <end position="34"/>
    </location>
</feature>
<keyword evidence="8 12" id="KW-0694">RNA-binding</keyword>
<dbReference type="InterPro" id="IPR001878">
    <property type="entry name" value="Znf_CCHC"/>
</dbReference>
<evidence type="ECO:0000313" key="17">
    <source>
        <dbReference type="Proteomes" id="UP000001996"/>
    </source>
</evidence>
<dbReference type="SUPFAM" id="SSF54791">
    <property type="entry name" value="Eukaryotic type KH-domain (KH-domain type I)"/>
    <property type="match status" value="1"/>
</dbReference>
<evidence type="ECO:0000256" key="8">
    <source>
        <dbReference type="ARBA" id="ARBA00022884"/>
    </source>
</evidence>
<dbReference type="Gene3D" id="6.10.140.1790">
    <property type="match status" value="1"/>
</dbReference>
<keyword evidence="13" id="KW-0747">Spliceosome</keyword>
<keyword evidence="5 13" id="KW-0479">Metal-binding</keyword>
<evidence type="ECO:0000256" key="11">
    <source>
        <dbReference type="PROSITE-ProRule" id="PRU00047"/>
    </source>
</evidence>
<gene>
    <name evidence="16" type="ORF">LELG_02097</name>
</gene>
<dbReference type="InterPro" id="IPR047086">
    <property type="entry name" value="SF1-HH_sf"/>
</dbReference>
<feature type="compositionally biased region" description="Low complexity" evidence="14">
    <location>
        <begin position="13"/>
        <end position="34"/>
    </location>
</feature>
<dbReference type="InterPro" id="IPR045071">
    <property type="entry name" value="BBP-like"/>
</dbReference>
<dbReference type="SMART" id="SM00343">
    <property type="entry name" value="ZnF_C2HC"/>
    <property type="match status" value="1"/>
</dbReference>